<name>A0A084ESX6_SPHYA</name>
<gene>
    <name evidence="1" type="ORF">CP98_00517</name>
</gene>
<dbReference type="Gene3D" id="2.60.120.620">
    <property type="entry name" value="q2cbj1_9rhob like domain"/>
    <property type="match status" value="1"/>
</dbReference>
<protein>
    <recommendedName>
        <fullName evidence="3">Phytanoyl-CoA dioxygenase</fullName>
    </recommendedName>
</protein>
<dbReference type="GO" id="GO:0016706">
    <property type="term" value="F:2-oxoglutarate-dependent dioxygenase activity"/>
    <property type="evidence" value="ECO:0007669"/>
    <property type="project" value="UniProtKB-ARBA"/>
</dbReference>
<accession>A0A084ESX6</accession>
<evidence type="ECO:0000313" key="2">
    <source>
        <dbReference type="Proteomes" id="UP000028534"/>
    </source>
</evidence>
<evidence type="ECO:0000313" key="1">
    <source>
        <dbReference type="EMBL" id="KEZ21068.1"/>
    </source>
</evidence>
<dbReference type="Proteomes" id="UP000028534">
    <property type="component" value="Unassembled WGS sequence"/>
</dbReference>
<dbReference type="PANTHER" id="PTHR37563:SF2">
    <property type="entry name" value="PHYTANOYL-COA DIOXYGENASE FAMILY PROTEIN (AFU_ORTHOLOGUE AFUA_2G03330)"/>
    <property type="match status" value="1"/>
</dbReference>
<reference evidence="1 2" key="1">
    <citation type="submission" date="2014-03" db="EMBL/GenBank/DDBJ databases">
        <title>Genome sequence of Sphingobium yanoikuyae B1.</title>
        <authorList>
            <person name="Gan H.M."/>
            <person name="Gan H.Y."/>
            <person name="Savka M.A."/>
        </authorList>
    </citation>
    <scope>NUCLEOTIDE SEQUENCE [LARGE SCALE GENOMIC DNA]</scope>
    <source>
        <strain evidence="1 2">B1</strain>
    </source>
</reference>
<organism evidence="1 2">
    <name type="scientific">Sphingobium yanoikuyae</name>
    <name type="common">Sphingomonas yanoikuyae</name>
    <dbReference type="NCBI Taxonomy" id="13690"/>
    <lineage>
        <taxon>Bacteria</taxon>
        <taxon>Pseudomonadati</taxon>
        <taxon>Pseudomonadota</taxon>
        <taxon>Alphaproteobacteria</taxon>
        <taxon>Sphingomonadales</taxon>
        <taxon>Sphingomonadaceae</taxon>
        <taxon>Sphingobium</taxon>
    </lineage>
</organism>
<dbReference type="Pfam" id="PF05721">
    <property type="entry name" value="PhyH"/>
    <property type="match status" value="1"/>
</dbReference>
<proteinExistence type="predicted"/>
<dbReference type="RefSeq" id="WP_051886562.1">
    <property type="nucleotide sequence ID" value="NZ_JGVR01000002.1"/>
</dbReference>
<dbReference type="SUPFAM" id="SSF51197">
    <property type="entry name" value="Clavaminate synthase-like"/>
    <property type="match status" value="1"/>
</dbReference>
<dbReference type="InterPro" id="IPR051961">
    <property type="entry name" value="Fungal_Metabolite_Diox"/>
</dbReference>
<dbReference type="EMBL" id="JGVR01000002">
    <property type="protein sequence ID" value="KEZ21068.1"/>
    <property type="molecule type" value="Genomic_DNA"/>
</dbReference>
<comment type="caution">
    <text evidence="1">The sequence shown here is derived from an EMBL/GenBank/DDBJ whole genome shotgun (WGS) entry which is preliminary data.</text>
</comment>
<dbReference type="eggNOG" id="COG5285">
    <property type="taxonomic scope" value="Bacteria"/>
</dbReference>
<dbReference type="PANTHER" id="PTHR37563">
    <property type="entry name" value="PHYTANOYL-COA DIOXYGENASE FAMILY PROTEIN (AFU_ORTHOLOGUE AFUA_2G03330)"/>
    <property type="match status" value="1"/>
</dbReference>
<dbReference type="InterPro" id="IPR008775">
    <property type="entry name" value="Phytyl_CoA_dOase-like"/>
</dbReference>
<dbReference type="AlphaFoldDB" id="A0A084ESX6"/>
<evidence type="ECO:0008006" key="3">
    <source>
        <dbReference type="Google" id="ProtNLM"/>
    </source>
</evidence>
<sequence length="300" mass="33000">MFQTQASIANMRDRALASYVDQLARDGWCIMPDALPAERITRLDDDLAEGFGKVPYCHGPFYGETTKRLGRLPLRSVHSEALICHERILEIVHQFLGPWCDHVQLNTTQAIAIDPGAPAQAPHRDQDMFHGPKGEMEYLLNVIWPLTPFHPDNGATRLWPGSHGRAAIEGGALHEEQAVAPRLAPGSALLFLGSTLHGAGANRSGAVRRAAVIGYSLGWLKPYENPWLAYPPLVARHFSPELAKLAGYIQHRPNLGNFEGQCPSKLLTGGPELMTSPRDALLPEQAEMVEAYFRAQRVPG</sequence>
<dbReference type="PATRIC" id="fig|13690.10.peg.537"/>